<dbReference type="KEGG" id="zju:107421393"/>
<dbReference type="Proteomes" id="UP001652623">
    <property type="component" value="Chromosome 5"/>
</dbReference>
<evidence type="ECO:0000256" key="9">
    <source>
        <dbReference type="ARBA" id="ARBA00023136"/>
    </source>
</evidence>
<dbReference type="InterPro" id="IPR005989">
    <property type="entry name" value="Suc_symporter_pln"/>
</dbReference>
<feature type="transmembrane region" description="Helical" evidence="10">
    <location>
        <begin position="130"/>
        <end position="148"/>
    </location>
</feature>
<accession>A0A6P4A097</accession>
<keyword evidence="5" id="KW-0762">Sugar transport</keyword>
<dbReference type="RefSeq" id="XP_048331475.1">
    <property type="nucleotide sequence ID" value="XM_048475518.2"/>
</dbReference>
<evidence type="ECO:0000256" key="1">
    <source>
        <dbReference type="ARBA" id="ARBA00004141"/>
    </source>
</evidence>
<keyword evidence="11" id="KW-1185">Reference proteome</keyword>
<dbReference type="Gene3D" id="1.20.1250.20">
    <property type="entry name" value="MFS general substrate transporter like domains"/>
    <property type="match status" value="1"/>
</dbReference>
<evidence type="ECO:0000256" key="7">
    <source>
        <dbReference type="ARBA" id="ARBA00022847"/>
    </source>
</evidence>
<feature type="transmembrane region" description="Helical" evidence="10">
    <location>
        <begin position="99"/>
        <end position="118"/>
    </location>
</feature>
<dbReference type="FunFam" id="1.20.1250.20:FF:000174">
    <property type="entry name" value="Sucrose transport protein"/>
    <property type="match status" value="1"/>
</dbReference>
<gene>
    <name evidence="12 13" type="primary">LOC107421393</name>
</gene>
<evidence type="ECO:0000256" key="2">
    <source>
        <dbReference type="ARBA" id="ARBA00004914"/>
    </source>
</evidence>
<sequence length="501" mass="53803">MAIPETERHHRGRSARPPAARARVPLRRLLRVASVACGIQFGWALQLSLLTPYVQELGIPHAWASVIWLCGPLSGLLVQPLVGHTSDRCTSRFGRRRPFIVAGAVSIAVSVLIIGHSADIGWLLGDRGTVRPRAVAAFVFGFWILDVANNMTQGPCRALLADLTGKDHRRTRVANAYFSLFMAVGNVLGFATGAYSGWFKIFPFTLTSACNVNCANLKSAFILDIVFIVITMYISVSAAQEVPLGSSDSRAPFSEEGPGQSNDAQEAFLWELFGTFRYFSRPIWIVLSVTALTWIGWFPFFLFDTDWMGREIYGGKPNEGQNYSSGVRMGSFGLMFNSIVLGITSLLMEKLCSKWGAGFIWGLSNILMALCFLGMLVTAYVAKSIGHVGHNSPPFGIVVAALVLFTILGAPLAITYSVPYALISTRIEALGLGQGLSMGVLNLAIVIPQVVVSLGSGPWDQLFGGGNSPAFAVAAVASLASGIVAILAIPRTGARKARAVT</sequence>
<feature type="transmembrane region" description="Helical" evidence="10">
    <location>
        <begin position="283"/>
        <end position="303"/>
    </location>
</feature>
<keyword evidence="6 10" id="KW-0812">Transmembrane</keyword>
<dbReference type="GO" id="GO:0005886">
    <property type="term" value="C:plasma membrane"/>
    <property type="evidence" value="ECO:0007669"/>
    <property type="project" value="InterPro"/>
</dbReference>
<dbReference type="PANTHER" id="PTHR19432">
    <property type="entry name" value="SUGAR TRANSPORTER"/>
    <property type="match status" value="1"/>
</dbReference>
<comment type="similarity">
    <text evidence="3">Belongs to the glycoside-pentoside-hexuronide (GPH) cation symporter transporter (TC 2.A.2.4) family.</text>
</comment>
<feature type="transmembrane region" description="Helical" evidence="10">
    <location>
        <begin position="394"/>
        <end position="418"/>
    </location>
</feature>
<feature type="transmembrane region" description="Helical" evidence="10">
    <location>
        <begin position="471"/>
        <end position="489"/>
    </location>
</feature>
<keyword evidence="7" id="KW-0769">Symport</keyword>
<evidence type="ECO:0000256" key="4">
    <source>
        <dbReference type="ARBA" id="ARBA00022448"/>
    </source>
</evidence>
<dbReference type="InterPro" id="IPR036259">
    <property type="entry name" value="MFS_trans_sf"/>
</dbReference>
<feature type="transmembrane region" description="Helical" evidence="10">
    <location>
        <begin position="219"/>
        <end position="239"/>
    </location>
</feature>
<evidence type="ECO:0000313" key="13">
    <source>
        <dbReference type="RefSeq" id="XP_048331475.1"/>
    </source>
</evidence>
<dbReference type="CDD" id="cd17313">
    <property type="entry name" value="MFS_SLC45_SUC"/>
    <property type="match status" value="1"/>
</dbReference>
<dbReference type="PANTHER" id="PTHR19432:SF90">
    <property type="entry name" value="SUCROSE TRANSPORT PROTEIN SUC4"/>
    <property type="match status" value="1"/>
</dbReference>
<evidence type="ECO:0000256" key="6">
    <source>
        <dbReference type="ARBA" id="ARBA00022692"/>
    </source>
</evidence>
<feature type="transmembrane region" description="Helical" evidence="10">
    <location>
        <begin position="29"/>
        <end position="49"/>
    </location>
</feature>
<feature type="transmembrane region" description="Helical" evidence="10">
    <location>
        <begin position="359"/>
        <end position="382"/>
    </location>
</feature>
<dbReference type="SUPFAM" id="SSF103473">
    <property type="entry name" value="MFS general substrate transporter"/>
    <property type="match status" value="1"/>
</dbReference>
<feature type="transmembrane region" description="Helical" evidence="10">
    <location>
        <begin position="61"/>
        <end position="78"/>
    </location>
</feature>
<keyword evidence="4" id="KW-0813">Transport</keyword>
<evidence type="ECO:0000313" key="12">
    <source>
        <dbReference type="RefSeq" id="XP_024930563.1"/>
    </source>
</evidence>
<keyword evidence="9 10" id="KW-0472">Membrane</keyword>
<evidence type="ECO:0000256" key="10">
    <source>
        <dbReference type="SAM" id="Phobius"/>
    </source>
</evidence>
<evidence type="ECO:0000256" key="3">
    <source>
        <dbReference type="ARBA" id="ARBA00007134"/>
    </source>
</evidence>
<feature type="transmembrane region" description="Helical" evidence="10">
    <location>
        <begin position="176"/>
        <end position="199"/>
    </location>
</feature>
<evidence type="ECO:0000256" key="5">
    <source>
        <dbReference type="ARBA" id="ARBA00022597"/>
    </source>
</evidence>
<dbReference type="NCBIfam" id="TIGR01301">
    <property type="entry name" value="GPH_sucrose"/>
    <property type="match status" value="1"/>
</dbReference>
<comment type="subcellular location">
    <subcellularLocation>
        <location evidence="1">Membrane</location>
        <topology evidence="1">Multi-pass membrane protein</topology>
    </subcellularLocation>
</comment>
<dbReference type="GeneID" id="107421393"/>
<organism evidence="11 12">
    <name type="scientific">Ziziphus jujuba</name>
    <name type="common">Chinese jujube</name>
    <name type="synonym">Ziziphus sativa</name>
    <dbReference type="NCBI Taxonomy" id="326968"/>
    <lineage>
        <taxon>Eukaryota</taxon>
        <taxon>Viridiplantae</taxon>
        <taxon>Streptophyta</taxon>
        <taxon>Embryophyta</taxon>
        <taxon>Tracheophyta</taxon>
        <taxon>Spermatophyta</taxon>
        <taxon>Magnoliopsida</taxon>
        <taxon>eudicotyledons</taxon>
        <taxon>Gunneridae</taxon>
        <taxon>Pentapetalae</taxon>
        <taxon>rosids</taxon>
        <taxon>fabids</taxon>
        <taxon>Rosales</taxon>
        <taxon>Rhamnaceae</taxon>
        <taxon>Paliureae</taxon>
        <taxon>Ziziphus</taxon>
    </lineage>
</organism>
<dbReference type="GO" id="GO:0005985">
    <property type="term" value="P:sucrose metabolic process"/>
    <property type="evidence" value="ECO:0007669"/>
    <property type="project" value="UniProtKB-UniPathway"/>
</dbReference>
<evidence type="ECO:0000313" key="11">
    <source>
        <dbReference type="Proteomes" id="UP001652623"/>
    </source>
</evidence>
<comment type="pathway">
    <text evidence="2">Glycan biosynthesis; sucrose metabolism.</text>
</comment>
<feature type="transmembrane region" description="Helical" evidence="10">
    <location>
        <begin position="430"/>
        <end position="451"/>
    </location>
</feature>
<protein>
    <submittedName>
        <fullName evidence="12 13">Sucrose transport protein SUC4</fullName>
    </submittedName>
</protein>
<name>A0A6P4A097_ZIZJJ</name>
<keyword evidence="8 10" id="KW-1133">Transmembrane helix</keyword>
<evidence type="ECO:0000256" key="8">
    <source>
        <dbReference type="ARBA" id="ARBA00022989"/>
    </source>
</evidence>
<reference evidence="12" key="1">
    <citation type="submission" date="2025-04" db="UniProtKB">
        <authorList>
            <consortium name="RefSeq"/>
        </authorList>
    </citation>
    <scope>IDENTIFICATION</scope>
    <source>
        <tissue evidence="12">In vitro plantlets</tissue>
        <tissue evidence="13">Seedling</tissue>
    </source>
</reference>
<dbReference type="GO" id="GO:0008506">
    <property type="term" value="F:sucrose:proton symporter activity"/>
    <property type="evidence" value="ECO:0007669"/>
    <property type="project" value="TreeGrafter"/>
</dbReference>
<dbReference type="UniPathway" id="UPA00238"/>
<feature type="transmembrane region" description="Helical" evidence="10">
    <location>
        <begin position="323"/>
        <end position="347"/>
    </location>
</feature>
<dbReference type="Pfam" id="PF13347">
    <property type="entry name" value="MFS_2"/>
    <property type="match status" value="1"/>
</dbReference>
<dbReference type="AlphaFoldDB" id="A0A6P4A097"/>
<dbReference type="GO" id="GO:0005773">
    <property type="term" value="C:vacuole"/>
    <property type="evidence" value="ECO:0007669"/>
    <property type="project" value="TreeGrafter"/>
</dbReference>
<dbReference type="SMR" id="A0A6P4A097"/>
<dbReference type="RefSeq" id="XP_024930563.1">
    <property type="nucleotide sequence ID" value="XM_025074795.1"/>
</dbReference>
<proteinExistence type="inferred from homology"/>